<keyword evidence="4" id="KW-1185">Reference proteome</keyword>
<keyword evidence="1" id="KW-0732">Signal</keyword>
<dbReference type="AlphaFoldDB" id="A0A974XI82"/>
<dbReference type="RefSeq" id="WP_207300179.1">
    <property type="nucleotide sequence ID" value="NZ_CP071444.1"/>
</dbReference>
<dbReference type="KEGG" id="alka:J0B03_01770"/>
<organism evidence="3 4">
    <name type="scientific">Alkalibacter rhizosphaerae</name>
    <dbReference type="NCBI Taxonomy" id="2815577"/>
    <lineage>
        <taxon>Bacteria</taxon>
        <taxon>Bacillati</taxon>
        <taxon>Bacillota</taxon>
        <taxon>Clostridia</taxon>
        <taxon>Eubacteriales</taxon>
        <taxon>Eubacteriaceae</taxon>
        <taxon>Alkalibacter</taxon>
    </lineage>
</organism>
<dbReference type="SUPFAM" id="SSF53850">
    <property type="entry name" value="Periplasmic binding protein-like II"/>
    <property type="match status" value="1"/>
</dbReference>
<accession>A0A974XI82</accession>
<feature type="domain" description="SsuA/THI5-like" evidence="2">
    <location>
        <begin position="48"/>
        <end position="263"/>
    </location>
</feature>
<evidence type="ECO:0000313" key="3">
    <source>
        <dbReference type="EMBL" id="QSX08838.1"/>
    </source>
</evidence>
<evidence type="ECO:0000256" key="1">
    <source>
        <dbReference type="SAM" id="SignalP"/>
    </source>
</evidence>
<sequence>MIKKYVMYCLVSMLVVLLLFTGCSNGPEGPNGSEELEKTTVILDWTPNTNHTGLYVALKNGYYEEEGLDVEIVQPMEGSSTTLVAAGQGDFGVTYQEDVTYARTGKDPLPVIAIATIIQDNTSGFAWRKEENIQTVKDFEGKVYGGWGSPSEEAILEAIMTSAGADYTKLRNVNIGADDFFAATDKDIDIVWIFEGWTGLEAELRGVELDYMPLKDLHEDLNYYTPVLVTNTALRDSDPEKVRRFLKATERGYRYAMDDPEAAAAILLEYAPELDQDLVVESQKFLAGEYKGEAPQWGLMEEEVWQNYADFLQGYGLLEKELDVENAYTNEFLPQ</sequence>
<dbReference type="PROSITE" id="PS51257">
    <property type="entry name" value="PROKAR_LIPOPROTEIN"/>
    <property type="match status" value="1"/>
</dbReference>
<feature type="signal peptide" evidence="1">
    <location>
        <begin position="1"/>
        <end position="26"/>
    </location>
</feature>
<dbReference type="InterPro" id="IPR015168">
    <property type="entry name" value="SsuA/THI5"/>
</dbReference>
<dbReference type="PANTHER" id="PTHR31528">
    <property type="entry name" value="4-AMINO-5-HYDROXYMETHYL-2-METHYLPYRIMIDINE PHOSPHATE SYNTHASE THI11-RELATED"/>
    <property type="match status" value="1"/>
</dbReference>
<gene>
    <name evidence="3" type="ORF">J0B03_01770</name>
</gene>
<dbReference type="InterPro" id="IPR027939">
    <property type="entry name" value="NMT1/THI5"/>
</dbReference>
<evidence type="ECO:0000259" key="2">
    <source>
        <dbReference type="Pfam" id="PF09084"/>
    </source>
</evidence>
<dbReference type="PANTHER" id="PTHR31528:SF3">
    <property type="entry name" value="THIAMINE BIOSYNTHESIS PROTEIN HI_0357-RELATED"/>
    <property type="match status" value="1"/>
</dbReference>
<reference evidence="3" key="1">
    <citation type="submission" date="2021-03" db="EMBL/GenBank/DDBJ databases">
        <title>Alkalibacter marinus sp. nov., isolated from tidal flat sediment.</title>
        <authorList>
            <person name="Namirimu T."/>
            <person name="Yang J.-A."/>
            <person name="Yang S.-H."/>
            <person name="Kim Y.-J."/>
            <person name="Kwon K.K."/>
        </authorList>
    </citation>
    <scope>NUCLEOTIDE SEQUENCE</scope>
    <source>
        <strain evidence="3">ES005</strain>
    </source>
</reference>
<dbReference type="Gene3D" id="3.40.190.10">
    <property type="entry name" value="Periplasmic binding protein-like II"/>
    <property type="match status" value="2"/>
</dbReference>
<protein>
    <submittedName>
        <fullName evidence="3">ABC transporter substrate-binding protein</fullName>
    </submittedName>
</protein>
<dbReference type="Pfam" id="PF09084">
    <property type="entry name" value="NMT1"/>
    <property type="match status" value="1"/>
</dbReference>
<dbReference type="GO" id="GO:0009228">
    <property type="term" value="P:thiamine biosynthetic process"/>
    <property type="evidence" value="ECO:0007669"/>
    <property type="project" value="InterPro"/>
</dbReference>
<feature type="chain" id="PRO_5038788924" evidence="1">
    <location>
        <begin position="27"/>
        <end position="335"/>
    </location>
</feature>
<proteinExistence type="predicted"/>
<dbReference type="Proteomes" id="UP000663499">
    <property type="component" value="Chromosome"/>
</dbReference>
<evidence type="ECO:0000313" key="4">
    <source>
        <dbReference type="Proteomes" id="UP000663499"/>
    </source>
</evidence>
<dbReference type="EMBL" id="CP071444">
    <property type="protein sequence ID" value="QSX08838.1"/>
    <property type="molecule type" value="Genomic_DNA"/>
</dbReference>
<name>A0A974XI82_9FIRM</name>